<dbReference type="Proteomes" id="UP000198995">
    <property type="component" value="Unassembled WGS sequence"/>
</dbReference>
<feature type="domain" description="HTH cro/C1-type" evidence="2">
    <location>
        <begin position="8"/>
        <end position="62"/>
    </location>
</feature>
<dbReference type="InterPro" id="IPR010982">
    <property type="entry name" value="Lambda_DNA-bd_dom_sf"/>
</dbReference>
<dbReference type="STRING" id="2741.SAMN04489866_10151"/>
<organism evidence="3 4">
    <name type="scientific">Peptococcus niger</name>
    <dbReference type="NCBI Taxonomy" id="2741"/>
    <lineage>
        <taxon>Bacteria</taxon>
        <taxon>Bacillati</taxon>
        <taxon>Bacillota</taxon>
        <taxon>Clostridia</taxon>
        <taxon>Eubacteriales</taxon>
        <taxon>Peptococcaceae</taxon>
        <taxon>Peptococcus</taxon>
    </lineage>
</organism>
<sequence>MATLGERIKSLRQENGLTQEEFGKKFGVAKSTVSLYESGKSTPDDSLKVKIADHYDVSLDYLLGRTNDRHRPYHELGAKDIKEIDTLMKDLENQMDIGISFHGEPLDEQDREVLMQSIRTAIEINKQRAKEKYTPKKYRGDK</sequence>
<dbReference type="PROSITE" id="PS50943">
    <property type="entry name" value="HTH_CROC1"/>
    <property type="match status" value="1"/>
</dbReference>
<dbReference type="SUPFAM" id="SSF47413">
    <property type="entry name" value="lambda repressor-like DNA-binding domains"/>
    <property type="match status" value="1"/>
</dbReference>
<evidence type="ECO:0000313" key="4">
    <source>
        <dbReference type="Proteomes" id="UP000198995"/>
    </source>
</evidence>
<evidence type="ECO:0000256" key="1">
    <source>
        <dbReference type="ARBA" id="ARBA00023125"/>
    </source>
</evidence>
<evidence type="ECO:0000259" key="2">
    <source>
        <dbReference type="PROSITE" id="PS50943"/>
    </source>
</evidence>
<dbReference type="AlphaFoldDB" id="A0A1G6RK74"/>
<dbReference type="Pfam" id="PF01381">
    <property type="entry name" value="HTH_3"/>
    <property type="match status" value="1"/>
</dbReference>
<keyword evidence="1 3" id="KW-0238">DNA-binding</keyword>
<reference evidence="3 4" key="1">
    <citation type="submission" date="2016-10" db="EMBL/GenBank/DDBJ databases">
        <authorList>
            <person name="de Groot N.N."/>
        </authorList>
    </citation>
    <scope>NUCLEOTIDE SEQUENCE [LARGE SCALE GENOMIC DNA]</scope>
    <source>
        <strain evidence="3 4">DSM 20475</strain>
    </source>
</reference>
<dbReference type="PANTHER" id="PTHR46558">
    <property type="entry name" value="TRACRIPTIONAL REGULATORY PROTEIN-RELATED-RELATED"/>
    <property type="match status" value="1"/>
</dbReference>
<dbReference type="EMBL" id="FNAF01000001">
    <property type="protein sequence ID" value="SDD05060.1"/>
    <property type="molecule type" value="Genomic_DNA"/>
</dbReference>
<proteinExistence type="predicted"/>
<name>A0A1G6RK74_PEPNI</name>
<dbReference type="GO" id="GO:0003677">
    <property type="term" value="F:DNA binding"/>
    <property type="evidence" value="ECO:0007669"/>
    <property type="project" value="UniProtKB-KW"/>
</dbReference>
<dbReference type="OrthoDB" id="1786861at2"/>
<dbReference type="InterPro" id="IPR001387">
    <property type="entry name" value="Cro/C1-type_HTH"/>
</dbReference>
<dbReference type="Gene3D" id="1.10.260.40">
    <property type="entry name" value="lambda repressor-like DNA-binding domains"/>
    <property type="match status" value="1"/>
</dbReference>
<gene>
    <name evidence="3" type="ORF">SAMN04489866_10151</name>
</gene>
<dbReference type="RefSeq" id="WP_091790753.1">
    <property type="nucleotide sequence ID" value="NZ_FNAF01000001.1"/>
</dbReference>
<protein>
    <submittedName>
        <fullName evidence="3">DNA-binding transcriptional regulator, XRE-family HTH domain</fullName>
    </submittedName>
</protein>
<evidence type="ECO:0000313" key="3">
    <source>
        <dbReference type="EMBL" id="SDD05060.1"/>
    </source>
</evidence>
<accession>A0A1G6RK74</accession>
<dbReference type="PANTHER" id="PTHR46558:SF11">
    <property type="entry name" value="HTH-TYPE TRANSCRIPTIONAL REGULATOR XRE"/>
    <property type="match status" value="1"/>
</dbReference>
<dbReference type="SMART" id="SM00530">
    <property type="entry name" value="HTH_XRE"/>
    <property type="match status" value="1"/>
</dbReference>
<keyword evidence="4" id="KW-1185">Reference proteome</keyword>
<dbReference type="CDD" id="cd00093">
    <property type="entry name" value="HTH_XRE"/>
    <property type="match status" value="1"/>
</dbReference>